<proteinExistence type="predicted"/>
<evidence type="ECO:0008006" key="4">
    <source>
        <dbReference type="Google" id="ProtNLM"/>
    </source>
</evidence>
<dbReference type="Gene3D" id="2.40.160.20">
    <property type="match status" value="1"/>
</dbReference>
<keyword evidence="3" id="KW-1185">Reference proteome</keyword>
<dbReference type="PANTHER" id="PTHR36920">
    <property type="match status" value="1"/>
</dbReference>
<sequence length="265" mass="28013">MQKWWGFFEFQNNILETDMTSISKIALACAALVAASGAFAQKAGDNIVSVGLASINPNVSLDKMTSVGPGSTGAYFTGKLVDANASVGNQTTVSMGLLHMFTDEIGGEFTIGIPAEFTQDMYMPNGSAPQSHPAAAKMKIWTPTAVAKYFFGTTNDQWRPYVGFGVSRVSFHNVSTNSTDTTVAALASTSAGFSSSWAPVYNAGVIYNVDEKWSINGSVSYIPIKTTATFVGPAAPGSGLNGPVTTTGDAKLNTMDYVIRLGYRF</sequence>
<comment type="caution">
    <text evidence="2">The sequence shown here is derived from an EMBL/GenBank/DDBJ whole genome shotgun (WGS) entry which is preliminary data.</text>
</comment>
<organism evidence="2 3">
    <name type="scientific">Limnohabitans curvus</name>
    <dbReference type="NCBI Taxonomy" id="323423"/>
    <lineage>
        <taxon>Bacteria</taxon>
        <taxon>Pseudomonadati</taxon>
        <taxon>Pseudomonadota</taxon>
        <taxon>Betaproteobacteria</taxon>
        <taxon>Burkholderiales</taxon>
        <taxon>Comamonadaceae</taxon>
        <taxon>Limnohabitans</taxon>
    </lineage>
</organism>
<comment type="subcellular location">
    <subcellularLocation>
        <location evidence="1">Cell outer membrane</location>
    </subcellularLocation>
</comment>
<evidence type="ECO:0000313" key="2">
    <source>
        <dbReference type="EMBL" id="PUE59742.1"/>
    </source>
</evidence>
<accession>A0A315EUW2</accession>
<gene>
    <name evidence="2" type="ORF">B9Z44_09240</name>
</gene>
<evidence type="ECO:0000256" key="1">
    <source>
        <dbReference type="ARBA" id="ARBA00004442"/>
    </source>
</evidence>
<name>A0A315EUW2_9BURK</name>
<dbReference type="GO" id="GO:0055085">
    <property type="term" value="P:transmembrane transport"/>
    <property type="evidence" value="ECO:0007669"/>
    <property type="project" value="TreeGrafter"/>
</dbReference>
<dbReference type="InterPro" id="IPR011250">
    <property type="entry name" value="OMP/PagP_B-barrel"/>
</dbReference>
<dbReference type="Proteomes" id="UP000251341">
    <property type="component" value="Unassembled WGS sequence"/>
</dbReference>
<dbReference type="AlphaFoldDB" id="A0A315EUW2"/>
<evidence type="ECO:0000313" key="3">
    <source>
        <dbReference type="Proteomes" id="UP000251341"/>
    </source>
</evidence>
<dbReference type="InterPro" id="IPR005618">
    <property type="entry name" value="OMPW"/>
</dbReference>
<dbReference type="SUPFAM" id="SSF56925">
    <property type="entry name" value="OMPA-like"/>
    <property type="match status" value="1"/>
</dbReference>
<protein>
    <recommendedName>
        <fullName evidence="4">Outer membrane protein beta-barrel domain-containing protein</fullName>
    </recommendedName>
</protein>
<dbReference type="Pfam" id="PF03922">
    <property type="entry name" value="OmpW"/>
    <property type="match status" value="1"/>
</dbReference>
<reference evidence="2 3" key="1">
    <citation type="submission" date="2017-04" db="EMBL/GenBank/DDBJ databases">
        <title>Unexpected and diverse lifestyles within the genus Limnohabitans.</title>
        <authorList>
            <person name="Kasalicky V."/>
            <person name="Mehrshad M."/>
            <person name="Andrei S.-A."/>
            <person name="Salcher M."/>
            <person name="Kratochvilova H."/>
            <person name="Simek K."/>
            <person name="Ghai R."/>
        </authorList>
    </citation>
    <scope>NUCLEOTIDE SEQUENCE [LARGE SCALE GENOMIC DNA]</scope>
    <source>
        <strain evidence="2 3">MWH-C5</strain>
    </source>
</reference>
<dbReference type="PANTHER" id="PTHR36920:SF1">
    <property type="entry name" value="OUTER MEMBRANE PROTEIN W"/>
    <property type="match status" value="1"/>
</dbReference>
<dbReference type="EMBL" id="NESP01000001">
    <property type="protein sequence ID" value="PUE59742.1"/>
    <property type="molecule type" value="Genomic_DNA"/>
</dbReference>
<dbReference type="GO" id="GO:0009279">
    <property type="term" value="C:cell outer membrane"/>
    <property type="evidence" value="ECO:0007669"/>
    <property type="project" value="UniProtKB-SubCell"/>
</dbReference>